<evidence type="ECO:0000256" key="2">
    <source>
        <dbReference type="ARBA" id="ARBA00022694"/>
    </source>
</evidence>
<organism evidence="7 8">
    <name type="scientific">Methanoculleus frigidifontis</name>
    <dbReference type="NCBI Taxonomy" id="2584085"/>
    <lineage>
        <taxon>Archaea</taxon>
        <taxon>Methanobacteriati</taxon>
        <taxon>Methanobacteriota</taxon>
        <taxon>Stenosarchaea group</taxon>
        <taxon>Methanomicrobia</taxon>
        <taxon>Methanomicrobiales</taxon>
        <taxon>Methanomicrobiaceae</taxon>
        <taxon>Methanoculleus</taxon>
    </lineage>
</organism>
<dbReference type="InterPro" id="IPR002738">
    <property type="entry name" value="RNase_P_p30"/>
</dbReference>
<comment type="similarity">
    <text evidence="6">Belongs to the eukaryotic/archaeal RNase P protein component 3 family.</text>
</comment>
<dbReference type="EMBL" id="VCYH01000002">
    <property type="protein sequence ID" value="MDN7023988.1"/>
    <property type="molecule type" value="Genomic_DNA"/>
</dbReference>
<dbReference type="Proteomes" id="UP001168338">
    <property type="component" value="Unassembled WGS sequence"/>
</dbReference>
<keyword evidence="4 6" id="KW-0255">Endonuclease</keyword>
<keyword evidence="3 6" id="KW-0540">Nuclease</keyword>
<evidence type="ECO:0000313" key="8">
    <source>
        <dbReference type="Proteomes" id="UP001168338"/>
    </source>
</evidence>
<dbReference type="Gene3D" id="3.20.20.140">
    <property type="entry name" value="Metal-dependent hydrolases"/>
    <property type="match status" value="1"/>
</dbReference>
<protein>
    <recommendedName>
        <fullName evidence="6">Ribonuclease P protein component 3</fullName>
        <shortName evidence="6">RNase P component 3</shortName>
        <ecNumber evidence="6">3.1.26.5</ecNumber>
    </recommendedName>
    <alternativeName>
        <fullName evidence="6">Rpp30</fullName>
    </alternativeName>
</protein>
<comment type="catalytic activity">
    <reaction evidence="6">
        <text>Endonucleolytic cleavage of RNA, removing 5'-extranucleotides from tRNA precursor.</text>
        <dbReference type="EC" id="3.1.26.5"/>
    </reaction>
</comment>
<gene>
    <name evidence="6" type="primary">rnp3</name>
    <name evidence="7" type="ORF">FGU65_03620</name>
</gene>
<keyword evidence="8" id="KW-1185">Reference proteome</keyword>
<evidence type="ECO:0000256" key="3">
    <source>
        <dbReference type="ARBA" id="ARBA00022722"/>
    </source>
</evidence>
<comment type="function">
    <text evidence="6">Part of ribonuclease P, a protein complex that generates mature tRNA molecules by cleaving their 5'-ends.</text>
</comment>
<dbReference type="InterPro" id="IPR023539">
    <property type="entry name" value="RNase_P_comp-3_arc"/>
</dbReference>
<proteinExistence type="inferred from homology"/>
<name>A0ABT8M7T9_9EURY</name>
<sequence length="213" mass="22968">MHATDASVCPYPAGNSSAGRMAIEASELGFDSIVVIDGEPACSDTLCILRGMVIRASSVKDLLKQAQRAGPEIDLIFVDAGDLAFNRAAVTARGVSVLRSIYRSPKNAFDHVAARAAAERGVAVDINLYPIVHYRGAGRQKVLHRYADLLLLHRRYGFGLTISSNARSILDQRSVRETERLCALFGMTHEEVAAALATVGTLLRPARPVRVIA</sequence>
<keyword evidence="2 6" id="KW-0819">tRNA processing</keyword>
<comment type="subunit">
    <text evidence="6">Consists of a catalytic RNA component and at least 4-5 protein subunits.</text>
</comment>
<evidence type="ECO:0000256" key="1">
    <source>
        <dbReference type="ARBA" id="ARBA00022490"/>
    </source>
</evidence>
<comment type="subcellular location">
    <subcellularLocation>
        <location evidence="6">Cytoplasm</location>
    </subcellularLocation>
</comment>
<evidence type="ECO:0000313" key="7">
    <source>
        <dbReference type="EMBL" id="MDN7023988.1"/>
    </source>
</evidence>
<dbReference type="RefSeq" id="WP_301663077.1">
    <property type="nucleotide sequence ID" value="NZ_VCYH01000002.1"/>
</dbReference>
<accession>A0ABT8M7T9</accession>
<keyword evidence="5 6" id="KW-0378">Hydrolase</keyword>
<dbReference type="Pfam" id="PF01876">
    <property type="entry name" value="RNase_P_p30"/>
    <property type="match status" value="1"/>
</dbReference>
<dbReference type="EC" id="3.1.26.5" evidence="6"/>
<dbReference type="HAMAP" id="MF_00756">
    <property type="entry name" value="RNase_P_3"/>
    <property type="match status" value="1"/>
</dbReference>
<dbReference type="SUPFAM" id="SSF89550">
    <property type="entry name" value="PHP domain-like"/>
    <property type="match status" value="1"/>
</dbReference>
<evidence type="ECO:0000256" key="6">
    <source>
        <dbReference type="HAMAP-Rule" id="MF_00756"/>
    </source>
</evidence>
<evidence type="ECO:0000256" key="5">
    <source>
        <dbReference type="ARBA" id="ARBA00022801"/>
    </source>
</evidence>
<keyword evidence="1 6" id="KW-0963">Cytoplasm</keyword>
<evidence type="ECO:0000256" key="4">
    <source>
        <dbReference type="ARBA" id="ARBA00022759"/>
    </source>
</evidence>
<dbReference type="InterPro" id="IPR016195">
    <property type="entry name" value="Pol/histidinol_Pase-like"/>
</dbReference>
<reference evidence="7" key="1">
    <citation type="submission" date="2019-05" db="EMBL/GenBank/DDBJ databases">
        <title>Methanoculleus sp. FWC-SCC1, a methanogenic archaeon isolated from deep marine cold seep.</title>
        <authorList>
            <person name="Chen Y.-W."/>
            <person name="Chen S.-C."/>
            <person name="Teng N.-H."/>
            <person name="Lai M.-C."/>
        </authorList>
    </citation>
    <scope>NUCLEOTIDE SEQUENCE</scope>
    <source>
        <strain evidence="7">FWC-SCC1</strain>
    </source>
</reference>
<comment type="caution">
    <text evidence="7">The sequence shown here is derived from an EMBL/GenBank/DDBJ whole genome shotgun (WGS) entry which is preliminary data.</text>
</comment>